<reference evidence="2 3" key="1">
    <citation type="submission" date="2013-03" db="EMBL/GenBank/DDBJ databases">
        <title>The Genome Sequence of Exophiala aquamarina CBS 119918.</title>
        <authorList>
            <consortium name="The Broad Institute Genomics Platform"/>
            <person name="Cuomo C."/>
            <person name="de Hoog S."/>
            <person name="Gorbushina A."/>
            <person name="Walker B."/>
            <person name="Young S.K."/>
            <person name="Zeng Q."/>
            <person name="Gargeya S."/>
            <person name="Fitzgerald M."/>
            <person name="Haas B."/>
            <person name="Abouelleil A."/>
            <person name="Allen A.W."/>
            <person name="Alvarado L."/>
            <person name="Arachchi H.M."/>
            <person name="Berlin A.M."/>
            <person name="Chapman S.B."/>
            <person name="Gainer-Dewar J."/>
            <person name="Goldberg J."/>
            <person name="Griggs A."/>
            <person name="Gujja S."/>
            <person name="Hansen M."/>
            <person name="Howarth C."/>
            <person name="Imamovic A."/>
            <person name="Ireland A."/>
            <person name="Larimer J."/>
            <person name="McCowan C."/>
            <person name="Murphy C."/>
            <person name="Pearson M."/>
            <person name="Poon T.W."/>
            <person name="Priest M."/>
            <person name="Roberts A."/>
            <person name="Saif S."/>
            <person name="Shea T."/>
            <person name="Sisk P."/>
            <person name="Sykes S."/>
            <person name="Wortman J."/>
            <person name="Nusbaum C."/>
            <person name="Birren B."/>
        </authorList>
    </citation>
    <scope>NUCLEOTIDE SEQUENCE [LARGE SCALE GENOMIC DNA]</scope>
    <source>
        <strain evidence="2 3">CBS 119918</strain>
    </source>
</reference>
<dbReference type="VEuPathDB" id="FungiDB:A1O9_02429"/>
<feature type="compositionally biased region" description="Low complexity" evidence="1">
    <location>
        <begin position="16"/>
        <end position="30"/>
    </location>
</feature>
<keyword evidence="3" id="KW-1185">Reference proteome</keyword>
<dbReference type="Proteomes" id="UP000027920">
    <property type="component" value="Unassembled WGS sequence"/>
</dbReference>
<dbReference type="AlphaFoldDB" id="A0A072PMA7"/>
<gene>
    <name evidence="2" type="ORF">A1O9_02429</name>
</gene>
<protein>
    <submittedName>
        <fullName evidence="2">Uncharacterized protein</fullName>
    </submittedName>
</protein>
<dbReference type="RefSeq" id="XP_013263457.1">
    <property type="nucleotide sequence ID" value="XM_013408003.1"/>
</dbReference>
<sequence length="167" mass="19589">MSPESEKPQRTGSMGSLKSLVSSLRKVSTSGSQKSDGPSKQLLPDELPHTREGLEARLNYHLGELDRLRKLVYQRNDEIKEISYRLQIHQRTREEVPRSLQKLKELLDNVRQQRNSYAHFVDYHRGEIRRIGQRREELDLSQGIQPATKDMYKAFEREAEWVQLFSV</sequence>
<evidence type="ECO:0000313" key="2">
    <source>
        <dbReference type="EMBL" id="KEF60867.1"/>
    </source>
</evidence>
<dbReference type="EMBL" id="AMGV01000002">
    <property type="protein sequence ID" value="KEF60867.1"/>
    <property type="molecule type" value="Genomic_DNA"/>
</dbReference>
<comment type="caution">
    <text evidence="2">The sequence shown here is derived from an EMBL/GenBank/DDBJ whole genome shotgun (WGS) entry which is preliminary data.</text>
</comment>
<dbReference type="OrthoDB" id="4111305at2759"/>
<evidence type="ECO:0000313" key="3">
    <source>
        <dbReference type="Proteomes" id="UP000027920"/>
    </source>
</evidence>
<organism evidence="2 3">
    <name type="scientific">Exophiala aquamarina CBS 119918</name>
    <dbReference type="NCBI Taxonomy" id="1182545"/>
    <lineage>
        <taxon>Eukaryota</taxon>
        <taxon>Fungi</taxon>
        <taxon>Dikarya</taxon>
        <taxon>Ascomycota</taxon>
        <taxon>Pezizomycotina</taxon>
        <taxon>Eurotiomycetes</taxon>
        <taxon>Chaetothyriomycetidae</taxon>
        <taxon>Chaetothyriales</taxon>
        <taxon>Herpotrichiellaceae</taxon>
        <taxon>Exophiala</taxon>
    </lineage>
</organism>
<dbReference type="GeneID" id="25277373"/>
<proteinExistence type="predicted"/>
<name>A0A072PMA7_9EURO</name>
<evidence type="ECO:0000256" key="1">
    <source>
        <dbReference type="SAM" id="MobiDB-lite"/>
    </source>
</evidence>
<accession>A0A072PMA7</accession>
<feature type="region of interest" description="Disordered" evidence="1">
    <location>
        <begin position="1"/>
        <end position="46"/>
    </location>
</feature>
<dbReference type="HOGENOM" id="CLU_127206_0_0_1"/>